<sequence length="148" mass="15426">MLQDPLVLFGISTFSAADSTSPFGTARIVSVGDRKTVRRGRIGDSPSGDPFTLTLQNTDSSENAPAGSTRTNVRLDVDKESTDLEKSVRTTVSVTIVQPRTTDGSLADVSALLAAVVHLLVMSNANAVGSSELTSPSDLGPRIVLGEP</sequence>
<evidence type="ECO:0000313" key="2">
    <source>
        <dbReference type="EMBL" id="QDH91072.1"/>
    </source>
</evidence>
<accession>A0A514DBT4</accession>
<proteinExistence type="predicted"/>
<feature type="region of interest" description="Disordered" evidence="1">
    <location>
        <begin position="39"/>
        <end position="72"/>
    </location>
</feature>
<gene>
    <name evidence="2" type="ORF">H2RhizoLitter491712_000002</name>
</gene>
<feature type="compositionally biased region" description="Polar residues" evidence="1">
    <location>
        <begin position="53"/>
        <end position="72"/>
    </location>
</feature>
<evidence type="ECO:0000256" key="1">
    <source>
        <dbReference type="SAM" id="MobiDB-lite"/>
    </source>
</evidence>
<feature type="region of interest" description="Disordered" evidence="1">
    <location>
        <begin position="129"/>
        <end position="148"/>
    </location>
</feature>
<organism evidence="2">
    <name type="scientific">Leviviridae sp</name>
    <dbReference type="NCBI Taxonomy" id="2027243"/>
    <lineage>
        <taxon>Viruses</taxon>
        <taxon>Riboviria</taxon>
        <taxon>Orthornavirae</taxon>
        <taxon>Lenarviricota</taxon>
        <taxon>Leviviricetes</taxon>
        <taxon>Norzivirales</taxon>
        <taxon>Fiersviridae</taxon>
    </lineage>
</organism>
<protein>
    <submittedName>
        <fullName evidence="2">Uncharacterized protein</fullName>
    </submittedName>
</protein>
<name>A0A514DBT4_9VIRU</name>
<dbReference type="EMBL" id="MN035986">
    <property type="protein sequence ID" value="QDH91072.1"/>
    <property type="molecule type" value="Genomic_RNA"/>
</dbReference>
<reference evidence="2" key="1">
    <citation type="submission" date="2019-05" db="EMBL/GenBank/DDBJ databases">
        <title>Metatranscriptomic reconstruction reveals RNA viruses with the potential to shape carbon cycling in soil.</title>
        <authorList>
            <person name="Starr E.P."/>
            <person name="Nuccio E."/>
            <person name="Pett-Ridge J."/>
            <person name="Banfield J.F."/>
            <person name="Firestone M.K."/>
        </authorList>
    </citation>
    <scope>NUCLEOTIDE SEQUENCE</scope>
    <source>
        <strain evidence="2">H2_Rhizo_Litter_49_scaffold_1712</strain>
    </source>
</reference>